<evidence type="ECO:0000256" key="6">
    <source>
        <dbReference type="SAM" id="SignalP"/>
    </source>
</evidence>
<evidence type="ECO:0000256" key="1">
    <source>
        <dbReference type="ARBA" id="ARBA00007656"/>
    </source>
</evidence>
<name>A0A2N3PPX1_9PROT</name>
<sequence length="289" mass="31785">MKMMWVLGVLLLLPVVSLAASDGEPIGRIGDTEISTGELRAYLDQLPQQQRAALSGDPALLSQVIHVYLAERMALKEAKARKFDERPEVKVSLEKAREHALTELYLRSVTKVPADFPSEAELQSAYEANKAAFVAPRQIRLAQIFVSAPRGSKASSKLDEVQEKLKARGADFSALARDYSDNKPEAAKGGEIGWLADPQLLPAIAQALSTLSPGMVTAPIRLDDGWHIVKLLEIKAAGTQPLPLAEVRKSLVEQMRNQKAIEVRQAYFTDLLRQHPPVLNELAISRLVQ</sequence>
<dbReference type="Pfam" id="PF00639">
    <property type="entry name" value="Rotamase"/>
    <property type="match status" value="1"/>
</dbReference>
<proteinExistence type="inferred from homology"/>
<dbReference type="InterPro" id="IPR027304">
    <property type="entry name" value="Trigger_fact/SurA_dom_sf"/>
</dbReference>
<dbReference type="GO" id="GO:0003755">
    <property type="term" value="F:peptidyl-prolyl cis-trans isomerase activity"/>
    <property type="evidence" value="ECO:0007669"/>
    <property type="project" value="UniProtKB-KW"/>
</dbReference>
<evidence type="ECO:0000256" key="4">
    <source>
        <dbReference type="ARBA" id="ARBA00031484"/>
    </source>
</evidence>
<evidence type="ECO:0000256" key="3">
    <source>
        <dbReference type="ARBA" id="ARBA00030642"/>
    </source>
</evidence>
<comment type="caution">
    <text evidence="8">The sequence shown here is derived from an EMBL/GenBank/DDBJ whole genome shotgun (WGS) entry which is preliminary data.</text>
</comment>
<keyword evidence="6" id="KW-0732">Signal</keyword>
<feature type="chain" id="PRO_5014865540" description="Parvulin-like PPIase" evidence="6">
    <location>
        <begin position="20"/>
        <end position="289"/>
    </location>
</feature>
<dbReference type="AlphaFoldDB" id="A0A2N3PPX1"/>
<feature type="domain" description="PpiC" evidence="7">
    <location>
        <begin position="136"/>
        <end position="233"/>
    </location>
</feature>
<dbReference type="SUPFAM" id="SSF54534">
    <property type="entry name" value="FKBP-like"/>
    <property type="match status" value="1"/>
</dbReference>
<feature type="signal peptide" evidence="6">
    <location>
        <begin position="1"/>
        <end position="19"/>
    </location>
</feature>
<keyword evidence="5" id="KW-0697">Rotamase</keyword>
<evidence type="ECO:0000313" key="9">
    <source>
        <dbReference type="Proteomes" id="UP000233293"/>
    </source>
</evidence>
<dbReference type="PANTHER" id="PTHR47245">
    <property type="entry name" value="PEPTIDYLPROLYL ISOMERASE"/>
    <property type="match status" value="1"/>
</dbReference>
<keyword evidence="5 8" id="KW-0413">Isomerase</keyword>
<organism evidence="8 9">
    <name type="scientific">Telmatospirillum siberiense</name>
    <dbReference type="NCBI Taxonomy" id="382514"/>
    <lineage>
        <taxon>Bacteria</taxon>
        <taxon>Pseudomonadati</taxon>
        <taxon>Pseudomonadota</taxon>
        <taxon>Alphaproteobacteria</taxon>
        <taxon>Rhodospirillales</taxon>
        <taxon>Rhodospirillaceae</taxon>
        <taxon>Telmatospirillum</taxon>
    </lineage>
</organism>
<reference evidence="9" key="1">
    <citation type="submission" date="2017-12" db="EMBL/GenBank/DDBJ databases">
        <title>Draft genome sequence of Telmatospirillum siberiense 26-4b1T, an acidotolerant peatland alphaproteobacterium potentially involved in sulfur cycling.</title>
        <authorList>
            <person name="Hausmann B."/>
            <person name="Pjevac P."/>
            <person name="Schreck K."/>
            <person name="Herbold C.W."/>
            <person name="Daims H."/>
            <person name="Wagner M."/>
            <person name="Pester M."/>
            <person name="Loy A."/>
        </authorList>
    </citation>
    <scope>NUCLEOTIDE SEQUENCE [LARGE SCALE GENOMIC DNA]</scope>
    <source>
        <strain evidence="9">26-4b1</strain>
    </source>
</reference>
<gene>
    <name evidence="8" type="ORF">CWS72_21870</name>
</gene>
<evidence type="ECO:0000313" key="8">
    <source>
        <dbReference type="EMBL" id="PKU22451.1"/>
    </source>
</evidence>
<dbReference type="InterPro" id="IPR000297">
    <property type="entry name" value="PPIase_PpiC"/>
</dbReference>
<dbReference type="Gene3D" id="3.10.50.40">
    <property type="match status" value="1"/>
</dbReference>
<dbReference type="Proteomes" id="UP000233293">
    <property type="component" value="Unassembled WGS sequence"/>
</dbReference>
<evidence type="ECO:0000256" key="2">
    <source>
        <dbReference type="ARBA" id="ARBA00018370"/>
    </source>
</evidence>
<protein>
    <recommendedName>
        <fullName evidence="2">Parvulin-like PPIase</fullName>
    </recommendedName>
    <alternativeName>
        <fullName evidence="3">Peptidyl-prolyl cis-trans isomerase plp</fullName>
    </alternativeName>
    <alternativeName>
        <fullName evidence="4">Rotamase plp</fullName>
    </alternativeName>
</protein>
<dbReference type="SUPFAM" id="SSF109998">
    <property type="entry name" value="Triger factor/SurA peptide-binding domain-like"/>
    <property type="match status" value="1"/>
</dbReference>
<dbReference type="RefSeq" id="WP_101252775.1">
    <property type="nucleotide sequence ID" value="NZ_PIUM01000032.1"/>
</dbReference>
<accession>A0A2N3PPX1</accession>
<dbReference type="OrthoDB" id="9812372at2"/>
<dbReference type="PANTHER" id="PTHR47245:SF3">
    <property type="entry name" value="PEPTIDYL-PROLYL CIS-TRANS ISOMERASE, PPIC-TYPE-RELATED"/>
    <property type="match status" value="1"/>
</dbReference>
<comment type="similarity">
    <text evidence="1">Belongs to the PpiC/parvulin rotamase family.</text>
</comment>
<evidence type="ECO:0000256" key="5">
    <source>
        <dbReference type="PROSITE-ProRule" id="PRU00278"/>
    </source>
</evidence>
<dbReference type="InterPro" id="IPR050245">
    <property type="entry name" value="PrsA_foldase"/>
</dbReference>
<evidence type="ECO:0000259" key="7">
    <source>
        <dbReference type="PROSITE" id="PS50198"/>
    </source>
</evidence>
<keyword evidence="9" id="KW-1185">Reference proteome</keyword>
<dbReference type="EMBL" id="PIUM01000032">
    <property type="protein sequence ID" value="PKU22451.1"/>
    <property type="molecule type" value="Genomic_DNA"/>
</dbReference>
<dbReference type="InterPro" id="IPR046357">
    <property type="entry name" value="PPIase_dom_sf"/>
</dbReference>
<dbReference type="PROSITE" id="PS50198">
    <property type="entry name" value="PPIC_PPIASE_2"/>
    <property type="match status" value="1"/>
</dbReference>